<keyword evidence="1" id="KW-0249">Electron transport</keyword>
<dbReference type="PANTHER" id="PTHR33558">
    <property type="entry name" value="GLUTAREDOXIN-LIKE PROTEIN C5ORF63 HOMOLOG"/>
    <property type="match status" value="1"/>
</dbReference>
<dbReference type="AlphaFoldDB" id="A0AAW2I1A2"/>
<dbReference type="PANTHER" id="PTHR33558:SF1">
    <property type="entry name" value="GLUTAREDOXIN-LIKE PROTEIN C5ORF63 HOMOLOG"/>
    <property type="match status" value="1"/>
</dbReference>
<reference evidence="2" key="1">
    <citation type="journal article" date="2024" name="Gigascience">
        <title>Chromosome-level genome of the poultry shaft louse Menopon gallinae provides insight into the host-switching and adaptive evolution of parasitic lice.</title>
        <authorList>
            <person name="Xu Y."/>
            <person name="Ma L."/>
            <person name="Liu S."/>
            <person name="Liang Y."/>
            <person name="Liu Q."/>
            <person name="He Z."/>
            <person name="Tian L."/>
            <person name="Duan Y."/>
            <person name="Cai W."/>
            <person name="Li H."/>
            <person name="Song F."/>
        </authorList>
    </citation>
    <scope>NUCLEOTIDE SEQUENCE</scope>
    <source>
        <strain evidence="2">Cailab_2023a</strain>
    </source>
</reference>
<organism evidence="2">
    <name type="scientific">Menopon gallinae</name>
    <name type="common">poultry shaft louse</name>
    <dbReference type="NCBI Taxonomy" id="328185"/>
    <lineage>
        <taxon>Eukaryota</taxon>
        <taxon>Metazoa</taxon>
        <taxon>Ecdysozoa</taxon>
        <taxon>Arthropoda</taxon>
        <taxon>Hexapoda</taxon>
        <taxon>Insecta</taxon>
        <taxon>Pterygota</taxon>
        <taxon>Neoptera</taxon>
        <taxon>Paraneoptera</taxon>
        <taxon>Psocodea</taxon>
        <taxon>Troctomorpha</taxon>
        <taxon>Phthiraptera</taxon>
        <taxon>Amblycera</taxon>
        <taxon>Menoponidae</taxon>
        <taxon>Menopon</taxon>
    </lineage>
</organism>
<protein>
    <recommendedName>
        <fullName evidence="1">Glutaredoxin-like protein</fullName>
    </recommendedName>
</protein>
<comment type="similarity">
    <text evidence="1">Belongs to the glutaredoxin family.</text>
</comment>
<dbReference type="Gene3D" id="3.40.30.10">
    <property type="entry name" value="Glutaredoxin"/>
    <property type="match status" value="1"/>
</dbReference>
<dbReference type="InterPro" id="IPR052565">
    <property type="entry name" value="Glutaredoxin-like_YDR286C"/>
</dbReference>
<keyword evidence="1" id="KW-0813">Transport</keyword>
<evidence type="ECO:0000313" key="2">
    <source>
        <dbReference type="EMBL" id="KAL0275407.1"/>
    </source>
</evidence>
<dbReference type="Pfam" id="PF05768">
    <property type="entry name" value="Glrx-like"/>
    <property type="match status" value="1"/>
</dbReference>
<accession>A0AAW2I1A2</accession>
<gene>
    <name evidence="2" type="ORF">PYX00_003261</name>
</gene>
<name>A0AAW2I1A2_9NEOP</name>
<evidence type="ECO:0000256" key="1">
    <source>
        <dbReference type="RuleBase" id="RU363082"/>
    </source>
</evidence>
<sequence length="68" mass="8397">MELEPFRDRFELIEVDIKAVENRRYNKMYRFDIPVLFLDGIFLCKHRVDLQHFERRLLLAEEARKVTN</sequence>
<proteinExistence type="inferred from homology"/>
<dbReference type="EMBL" id="JARGDH010000002">
    <property type="protein sequence ID" value="KAL0275407.1"/>
    <property type="molecule type" value="Genomic_DNA"/>
</dbReference>
<comment type="caution">
    <text evidence="2">The sequence shown here is derived from an EMBL/GenBank/DDBJ whole genome shotgun (WGS) entry which is preliminary data.</text>
</comment>
<dbReference type="InterPro" id="IPR008554">
    <property type="entry name" value="Glutaredoxin-like"/>
</dbReference>